<dbReference type="RefSeq" id="WP_310773232.1">
    <property type="nucleotide sequence ID" value="NZ_JBHRWR010000035.1"/>
</dbReference>
<keyword evidence="2" id="KW-1185">Reference proteome</keyword>
<evidence type="ECO:0000313" key="1">
    <source>
        <dbReference type="EMBL" id="MFC3577520.1"/>
    </source>
</evidence>
<protein>
    <submittedName>
        <fullName evidence="1">Uncharacterized protein</fullName>
    </submittedName>
</protein>
<dbReference type="SUPFAM" id="SSF54427">
    <property type="entry name" value="NTF2-like"/>
    <property type="match status" value="1"/>
</dbReference>
<sequence>MTEHLRLIPAGRTDECVTLFTPDAVLEFPFAPAGVHRRVTGRDALFAPEQLSRDL</sequence>
<proteinExistence type="predicted"/>
<name>A0ABV7SKS3_9ACTN</name>
<dbReference type="EMBL" id="JBHRWR010000035">
    <property type="protein sequence ID" value="MFC3577520.1"/>
    <property type="molecule type" value="Genomic_DNA"/>
</dbReference>
<organism evidence="1 2">
    <name type="scientific">Streptomyces yaanensis</name>
    <dbReference type="NCBI Taxonomy" id="1142239"/>
    <lineage>
        <taxon>Bacteria</taxon>
        <taxon>Bacillati</taxon>
        <taxon>Actinomycetota</taxon>
        <taxon>Actinomycetes</taxon>
        <taxon>Kitasatosporales</taxon>
        <taxon>Streptomycetaceae</taxon>
        <taxon>Streptomyces</taxon>
    </lineage>
</organism>
<accession>A0ABV7SKS3</accession>
<dbReference type="Proteomes" id="UP001595701">
    <property type="component" value="Unassembled WGS sequence"/>
</dbReference>
<evidence type="ECO:0000313" key="2">
    <source>
        <dbReference type="Proteomes" id="UP001595701"/>
    </source>
</evidence>
<gene>
    <name evidence="1" type="ORF">ACFOZ0_30495</name>
</gene>
<dbReference type="InterPro" id="IPR032710">
    <property type="entry name" value="NTF2-like_dom_sf"/>
</dbReference>
<comment type="caution">
    <text evidence="1">The sequence shown here is derived from an EMBL/GenBank/DDBJ whole genome shotgun (WGS) entry which is preliminary data.</text>
</comment>
<reference evidence="2" key="1">
    <citation type="journal article" date="2019" name="Int. J. Syst. Evol. Microbiol.">
        <title>The Global Catalogue of Microorganisms (GCM) 10K type strain sequencing project: providing services to taxonomists for standard genome sequencing and annotation.</title>
        <authorList>
            <consortium name="The Broad Institute Genomics Platform"/>
            <consortium name="The Broad Institute Genome Sequencing Center for Infectious Disease"/>
            <person name="Wu L."/>
            <person name="Ma J."/>
        </authorList>
    </citation>
    <scope>NUCLEOTIDE SEQUENCE [LARGE SCALE GENOMIC DNA]</scope>
    <source>
        <strain evidence="2">CGMCC 4.7035</strain>
    </source>
</reference>
<dbReference type="Gene3D" id="3.10.450.50">
    <property type="match status" value="1"/>
</dbReference>